<feature type="binding site" evidence="14">
    <location>
        <begin position="427"/>
        <end position="431"/>
    </location>
    <ligand>
        <name>IMP</name>
        <dbReference type="ChEBI" id="CHEBI:58053"/>
    </ligand>
</feature>
<dbReference type="CDD" id="cd04601">
    <property type="entry name" value="CBS_pair_IMPDH"/>
    <property type="match status" value="1"/>
</dbReference>
<dbReference type="GO" id="GO:0006177">
    <property type="term" value="P:GMP biosynthetic process"/>
    <property type="evidence" value="ECO:0007669"/>
    <property type="project" value="UniProtKB-UniRule"/>
</dbReference>
<comment type="cofactor">
    <cofactor evidence="1 14">
        <name>K(+)</name>
        <dbReference type="ChEBI" id="CHEBI:29103"/>
    </cofactor>
</comment>
<dbReference type="InterPro" id="IPR015875">
    <property type="entry name" value="IMP_DH/GMP_Rdtase_CS"/>
</dbReference>
<name>M5E9D9_MALS4</name>
<evidence type="ECO:0000256" key="8">
    <source>
        <dbReference type="ARBA" id="ARBA00022958"/>
    </source>
</evidence>
<keyword evidence="11" id="KW-0129">CBS domain</keyword>
<sequence>MGYPLQDVMAKVNGAEVLPPSAAKEQLKQYASADGLSVSELIDSRAHGGLTYNDFLVLPGYINFPASKVDLRTRVTKNIVLHTPFLSSPMDTVTEVNMAISLALMGGMGVIHNNMSAQEQAAMVRKVKMFENGFITEPIVLSPNETVGDVLEIKDRLGFAGIPITESGSLQSKLVGIVTARDVQFRDASTRLSDVMTTDLITAPVGVSLEEANRILRDSKKGKLPIVDPQGNLVALLARSDLLKNQDYPLASKLPESKQLYCAAAIGTRPHDRERLDLLVEAGLDVVILDSSQGNSVFQEDMIRWIKSKYPTLQVVAGNVVTREQAATLIEAGADALRVGMGSGSICITQEVMAVGRPQGTAVRQVAEYARRFGVPVIADGGIQNVGHIAKALCLGASAVMMGGLLAGTSESPGEYFYREGQRLKGYRGMGSIEAMEHQSKKRKRFDGATGKGAAKADEKSTDVSAENAATQRYFSESDAVKVAQGVSGSVQDKGSVKKFLPYLYTGLQHSLQDMGVESVDALRDGVAKGTVRFELRTASAQLEGGVHGLAHYEKRLFSS</sequence>
<dbReference type="CDD" id="cd00381">
    <property type="entry name" value="IMPDH"/>
    <property type="match status" value="1"/>
</dbReference>
<evidence type="ECO:0000256" key="14">
    <source>
        <dbReference type="HAMAP-Rule" id="MF_03156"/>
    </source>
</evidence>
<evidence type="ECO:0000256" key="1">
    <source>
        <dbReference type="ARBA" id="ARBA00001958"/>
    </source>
</evidence>
<dbReference type="OrthoDB" id="416622at2759"/>
<comment type="caution">
    <text evidence="14">Lacks conserved residue(s) required for the propagation of feature annotation.</text>
</comment>
<dbReference type="GO" id="GO:0006183">
    <property type="term" value="P:GTP biosynthetic process"/>
    <property type="evidence" value="ECO:0007669"/>
    <property type="project" value="TreeGrafter"/>
</dbReference>
<comment type="subcellular location">
    <subcellularLocation>
        <location evidence="2 14">Cytoplasm</location>
    </subcellularLocation>
</comment>
<dbReference type="FunFam" id="3.20.20.70:FF:000007">
    <property type="entry name" value="Chromosome 19 SCAF14664, whole genome shotgun sequence"/>
    <property type="match status" value="1"/>
</dbReference>
<dbReference type="Proteomes" id="UP000186303">
    <property type="component" value="Chromosome 4"/>
</dbReference>
<gene>
    <name evidence="17" type="primary">IMD4</name>
    <name evidence="17" type="ORF">MSYG_2948</name>
</gene>
<dbReference type="GO" id="GO:0046872">
    <property type="term" value="F:metal ion binding"/>
    <property type="evidence" value="ECO:0007669"/>
    <property type="project" value="UniProtKB-UniRule"/>
</dbReference>
<evidence type="ECO:0000256" key="16">
    <source>
        <dbReference type="RuleBase" id="RU003928"/>
    </source>
</evidence>
<dbReference type="Pfam" id="PF00571">
    <property type="entry name" value="CBS"/>
    <property type="match status" value="2"/>
</dbReference>
<feature type="active site" description="Proton acceptor" evidence="14">
    <location>
        <position position="473"/>
    </location>
</feature>
<dbReference type="KEGG" id="msym:MSY001_2027"/>
<dbReference type="GO" id="GO:0000166">
    <property type="term" value="F:nucleotide binding"/>
    <property type="evidence" value="ECO:0007669"/>
    <property type="project" value="UniProtKB-UniRule"/>
</dbReference>
<dbReference type="InterPro" id="IPR001093">
    <property type="entry name" value="IMP_DH_GMPRt"/>
</dbReference>
<dbReference type="EC" id="1.1.1.205" evidence="14 16"/>
<dbReference type="Gene3D" id="3.20.20.70">
    <property type="entry name" value="Aldolase class I"/>
    <property type="match status" value="1"/>
</dbReference>
<dbReference type="PROSITE" id="PS00487">
    <property type="entry name" value="IMP_DH_GMP_RED"/>
    <property type="match status" value="1"/>
</dbReference>
<evidence type="ECO:0000313" key="18">
    <source>
        <dbReference type="Proteomes" id="UP000186303"/>
    </source>
</evidence>
<feature type="active site" description="Thioimidate intermediate" evidence="14">
    <location>
        <position position="347"/>
    </location>
</feature>
<evidence type="ECO:0000256" key="2">
    <source>
        <dbReference type="ARBA" id="ARBA00004496"/>
    </source>
</evidence>
<evidence type="ECO:0000256" key="12">
    <source>
        <dbReference type="ARBA" id="ARBA00048028"/>
    </source>
</evidence>
<evidence type="ECO:0000256" key="9">
    <source>
        <dbReference type="ARBA" id="ARBA00023002"/>
    </source>
</evidence>
<organism evidence="17 18">
    <name type="scientific">Malassezia sympodialis (strain ATCC 42132)</name>
    <name type="common">Atopic eczema-associated yeast</name>
    <dbReference type="NCBI Taxonomy" id="1230383"/>
    <lineage>
        <taxon>Eukaryota</taxon>
        <taxon>Fungi</taxon>
        <taxon>Dikarya</taxon>
        <taxon>Basidiomycota</taxon>
        <taxon>Ustilaginomycotina</taxon>
        <taxon>Malasseziomycetes</taxon>
        <taxon>Malasseziales</taxon>
        <taxon>Malasseziaceae</taxon>
        <taxon>Malassezia</taxon>
    </lineage>
</organism>
<comment type="function">
    <text evidence="14">Catalyzes the conversion of inosine 5'-phosphate (IMP) to xanthosine 5'-phosphate (XMP), the first committed and rate-limiting step in the de novo synthesis of guanine nucleotides, and therefore plays an important role in the regulation of cell growth.</text>
</comment>
<dbReference type="NCBIfam" id="TIGR01302">
    <property type="entry name" value="IMP_dehydrog"/>
    <property type="match status" value="1"/>
</dbReference>
<dbReference type="SUPFAM" id="SSF54631">
    <property type="entry name" value="CBS-domain pair"/>
    <property type="match status" value="1"/>
</dbReference>
<keyword evidence="18" id="KW-1185">Reference proteome</keyword>
<evidence type="ECO:0000256" key="15">
    <source>
        <dbReference type="RuleBase" id="RU003927"/>
    </source>
</evidence>
<dbReference type="PROSITE" id="PS51371">
    <property type="entry name" value="CBS"/>
    <property type="match status" value="2"/>
</dbReference>
<evidence type="ECO:0000256" key="5">
    <source>
        <dbReference type="ARBA" id="ARBA00022723"/>
    </source>
</evidence>
<dbReference type="VEuPathDB" id="FungiDB:MSYG_2948"/>
<feature type="binding site" evidence="14">
    <location>
        <position position="345"/>
    </location>
    <ligand>
        <name>IMP</name>
        <dbReference type="ChEBI" id="CHEBI:58053"/>
    </ligand>
</feature>
<dbReference type="InterPro" id="IPR005990">
    <property type="entry name" value="IMP_DH"/>
</dbReference>
<dbReference type="GO" id="GO:0003938">
    <property type="term" value="F:IMP dehydrogenase activity"/>
    <property type="evidence" value="ECO:0007669"/>
    <property type="project" value="UniProtKB-UniRule"/>
</dbReference>
<keyword evidence="6 14" id="KW-0332">GMP biosynthesis</keyword>
<protein>
    <recommendedName>
        <fullName evidence="14 16">Inosine-5'-monophosphate dehydrogenase</fullName>
        <shortName evidence="14">IMP dehydrogenase</shortName>
        <shortName evidence="14">IMPD</shortName>
        <shortName evidence="14">IMPDH</shortName>
        <ecNumber evidence="14 16">1.1.1.205</ecNumber>
    </recommendedName>
</protein>
<evidence type="ECO:0000256" key="13">
    <source>
        <dbReference type="ARBA" id="ARBA00062187"/>
    </source>
</evidence>
<feature type="binding site" description="in other chain" evidence="14">
    <location>
        <position position="347"/>
    </location>
    <ligand>
        <name>K(+)</name>
        <dbReference type="ChEBI" id="CHEBI:29103"/>
        <note>ligand shared between two tetrameric partners</note>
    </ligand>
</feature>
<dbReference type="PANTHER" id="PTHR11911:SF111">
    <property type="entry name" value="INOSINE-5'-MONOPHOSPHATE DEHYDROGENASE"/>
    <property type="match status" value="1"/>
</dbReference>
<dbReference type="GO" id="GO:0005737">
    <property type="term" value="C:cytoplasm"/>
    <property type="evidence" value="ECO:0007669"/>
    <property type="project" value="UniProtKB-SubCell"/>
</dbReference>
<evidence type="ECO:0000256" key="6">
    <source>
        <dbReference type="ARBA" id="ARBA00022749"/>
    </source>
</evidence>
<evidence type="ECO:0000256" key="11">
    <source>
        <dbReference type="ARBA" id="ARBA00023122"/>
    </source>
</evidence>
<keyword evidence="8 14" id="KW-0630">Potassium</keyword>
<accession>M5E9D9</accession>
<feature type="binding site" evidence="14">
    <location>
        <position position="540"/>
    </location>
    <ligand>
        <name>K(+)</name>
        <dbReference type="ChEBI" id="CHEBI:29103"/>
        <note>ligand shared between two tetrameric partners</note>
    </ligand>
</feature>
<feature type="binding site" evidence="14">
    <location>
        <begin position="403"/>
        <end position="404"/>
    </location>
    <ligand>
        <name>IMP</name>
        <dbReference type="ChEBI" id="CHEBI:58053"/>
    </ligand>
</feature>
<comment type="pathway">
    <text evidence="14 16">Purine metabolism; XMP biosynthesis via de novo pathway; XMP from IMP: step 1/1.</text>
</comment>
<evidence type="ECO:0000256" key="4">
    <source>
        <dbReference type="ARBA" id="ARBA00022490"/>
    </source>
</evidence>
<comment type="activity regulation">
    <text evidence="14">Mycophenolic acid (MPA) is a non-competitive inhibitor that prevents formation of the closed enzyme conformation by binding to the same site as the amobile flap. In contrast, mizoribine monophosphate (MZP) is a competitive inhibitor that induces the closed conformation. MPA is a potent inhibitor of mammalian IMPDHs but a poor inhibitor of the bacterial enzymes. MZP is a more potent inhibitor of bacterial IMPDH.</text>
</comment>
<keyword evidence="10 14" id="KW-0520">NAD</keyword>
<evidence type="ECO:0000256" key="10">
    <source>
        <dbReference type="ARBA" id="ARBA00023027"/>
    </source>
</evidence>
<dbReference type="InterPro" id="IPR013785">
    <property type="entry name" value="Aldolase_TIM"/>
</dbReference>
<dbReference type="Pfam" id="PF00478">
    <property type="entry name" value="IMPDH"/>
    <property type="match status" value="2"/>
</dbReference>
<dbReference type="OMA" id="MGYCGAK"/>
<keyword evidence="4 14" id="KW-0963">Cytoplasm</keyword>
<dbReference type="InterPro" id="IPR000644">
    <property type="entry name" value="CBS_dom"/>
</dbReference>
<comment type="subunit">
    <text evidence="13">Homotetramer. Seems to be able to form heterotetramers composed from more than 1 of the 3 IMPDH gene products (IMD2-4).</text>
</comment>
<dbReference type="SMART" id="SM00116">
    <property type="entry name" value="CBS"/>
    <property type="match status" value="2"/>
</dbReference>
<dbReference type="SMART" id="SM01240">
    <property type="entry name" value="IMPDH"/>
    <property type="match status" value="1"/>
</dbReference>
<dbReference type="UniPathway" id="UPA00601">
    <property type="reaction ID" value="UER00295"/>
</dbReference>
<reference evidence="18" key="1">
    <citation type="journal article" date="2017" name="Nucleic Acids Res.">
        <title>Proteogenomics produces comprehensive and highly accurate protein-coding gene annotation in a complete genome assembly of Malassezia sympodialis.</title>
        <authorList>
            <person name="Zhu Y."/>
            <person name="Engstroem P.G."/>
            <person name="Tellgren-Roth C."/>
            <person name="Baudo C.D."/>
            <person name="Kennell J.C."/>
            <person name="Sun S."/>
            <person name="Billmyre R.B."/>
            <person name="Schroeder M.S."/>
            <person name="Andersson A."/>
            <person name="Holm T."/>
            <person name="Sigurgeirsson B."/>
            <person name="Wu G."/>
            <person name="Sankaranarayanan S.R."/>
            <person name="Siddharthan R."/>
            <person name="Sanyal K."/>
            <person name="Lundeberg J."/>
            <person name="Nystedt B."/>
            <person name="Boekhout T."/>
            <person name="Dawson T.L. Jr."/>
            <person name="Heitman J."/>
            <person name="Scheynius A."/>
            <person name="Lehtioe J."/>
        </authorList>
    </citation>
    <scope>NUCLEOTIDE SEQUENCE [LARGE SCALE GENOMIC DNA]</scope>
    <source>
        <strain evidence="18">ATCC 42132</strain>
    </source>
</reference>
<dbReference type="PANTHER" id="PTHR11911">
    <property type="entry name" value="INOSINE-5-MONOPHOSPHATE DEHYDROGENASE RELATED"/>
    <property type="match status" value="1"/>
</dbReference>
<feature type="binding site" evidence="14">
    <location>
        <position position="485"/>
    </location>
    <ligand>
        <name>IMP</name>
        <dbReference type="ChEBI" id="CHEBI:58053"/>
    </ligand>
</feature>
<proteinExistence type="inferred from homology"/>
<dbReference type="InterPro" id="IPR046342">
    <property type="entry name" value="CBS_dom_sf"/>
</dbReference>
<feature type="binding site" evidence="14">
    <location>
        <begin position="340"/>
        <end position="342"/>
    </location>
    <ligand>
        <name>NAD(+)</name>
        <dbReference type="ChEBI" id="CHEBI:57540"/>
    </ligand>
</feature>
<dbReference type="EMBL" id="LT671824">
    <property type="protein sequence ID" value="SHO78601.1"/>
    <property type="molecule type" value="Genomic_DNA"/>
</dbReference>
<keyword evidence="7 14" id="KW-0658">Purine biosynthesis</keyword>
<dbReference type="AlphaFoldDB" id="M5E9D9"/>
<feature type="binding site" evidence="14">
    <location>
        <begin position="290"/>
        <end position="292"/>
    </location>
    <ligand>
        <name>NAD(+)</name>
        <dbReference type="ChEBI" id="CHEBI:57540"/>
    </ligand>
</feature>
<dbReference type="SUPFAM" id="SSF51412">
    <property type="entry name" value="Inosine monophosphate dehydrogenase (IMPDH)"/>
    <property type="match status" value="1"/>
</dbReference>
<comment type="catalytic activity">
    <reaction evidence="12 14 16">
        <text>IMP + NAD(+) + H2O = XMP + NADH + H(+)</text>
        <dbReference type="Rhea" id="RHEA:11708"/>
        <dbReference type="ChEBI" id="CHEBI:15377"/>
        <dbReference type="ChEBI" id="CHEBI:15378"/>
        <dbReference type="ChEBI" id="CHEBI:57464"/>
        <dbReference type="ChEBI" id="CHEBI:57540"/>
        <dbReference type="ChEBI" id="CHEBI:57945"/>
        <dbReference type="ChEBI" id="CHEBI:58053"/>
        <dbReference type="EC" id="1.1.1.205"/>
    </reaction>
</comment>
<keyword evidence="9 14" id="KW-0560">Oxidoreductase</keyword>
<evidence type="ECO:0000256" key="3">
    <source>
        <dbReference type="ARBA" id="ARBA00005502"/>
    </source>
</evidence>
<dbReference type="HAMAP" id="MF_01964">
    <property type="entry name" value="IMPDH"/>
    <property type="match status" value="1"/>
</dbReference>
<feature type="binding site" evidence="14">
    <location>
        <begin position="380"/>
        <end position="382"/>
    </location>
    <ligand>
        <name>IMP</name>
        <dbReference type="ChEBI" id="CHEBI:58053"/>
    </ligand>
</feature>
<comment type="similarity">
    <text evidence="3 14 15">Belongs to the IMPDH/GMPR family.</text>
</comment>
<evidence type="ECO:0000256" key="7">
    <source>
        <dbReference type="ARBA" id="ARBA00022755"/>
    </source>
</evidence>
<keyword evidence="5 14" id="KW-0479">Metal-binding</keyword>
<feature type="binding site" description="in other chain" evidence="14">
    <location>
        <position position="342"/>
    </location>
    <ligand>
        <name>K(+)</name>
        <dbReference type="ChEBI" id="CHEBI:29103"/>
        <note>ligand shared between two tetrameric partners</note>
    </ligand>
</feature>
<dbReference type="STRING" id="1230383.M5E9D9"/>
<evidence type="ECO:0000313" key="17">
    <source>
        <dbReference type="EMBL" id="SHO78601.1"/>
    </source>
</evidence>
<dbReference type="PIRSF" id="PIRSF000130">
    <property type="entry name" value="IMPDH"/>
    <property type="match status" value="1"/>
</dbReference>
<feature type="binding site" description="in other chain" evidence="14">
    <location>
        <position position="344"/>
    </location>
    <ligand>
        <name>K(+)</name>
        <dbReference type="ChEBI" id="CHEBI:29103"/>
        <note>ligand shared between two tetrameric partners</note>
    </ligand>
</feature>
<dbReference type="HOGENOM" id="CLU_022552_2_1_1"/>
<dbReference type="RefSeq" id="XP_018740575.1">
    <property type="nucleotide sequence ID" value="XM_018883857.1"/>
</dbReference>